<evidence type="ECO:0000313" key="4">
    <source>
        <dbReference type="EMBL" id="HDA92631.1"/>
    </source>
</evidence>
<protein>
    <recommendedName>
        <fullName evidence="3">Fibronectin type-III domain-containing protein</fullName>
    </recommendedName>
</protein>
<feature type="domain" description="Fibronectin type-III" evidence="3">
    <location>
        <begin position="48"/>
        <end position="158"/>
    </location>
</feature>
<dbReference type="EMBL" id="DQIR01137155">
    <property type="protein sequence ID" value="HDA92631.1"/>
    <property type="molecule type" value="Transcribed_RNA"/>
</dbReference>
<dbReference type="SMART" id="SM00060">
    <property type="entry name" value="FN3"/>
    <property type="match status" value="1"/>
</dbReference>
<feature type="chain" id="PRO_5033434886" description="Fibronectin type-III domain-containing protein" evidence="2">
    <location>
        <begin position="29"/>
        <end position="175"/>
    </location>
</feature>
<feature type="compositionally biased region" description="Polar residues" evidence="1">
    <location>
        <begin position="160"/>
        <end position="175"/>
    </location>
</feature>
<reference evidence="4" key="1">
    <citation type="journal article" date="2019" name="PeerJ">
        <title>Genes of the pig, Sus scrofa, reconstructed with EvidentialGene.</title>
        <authorList>
            <person name="Gilbert D.G."/>
        </authorList>
    </citation>
    <scope>NUCLEOTIDE SEQUENCE</scope>
</reference>
<feature type="signal peptide" evidence="2">
    <location>
        <begin position="1"/>
        <end position="28"/>
    </location>
</feature>
<feature type="region of interest" description="Disordered" evidence="1">
    <location>
        <begin position="150"/>
        <end position="175"/>
    </location>
</feature>
<dbReference type="EMBL" id="DQIR01137934">
    <property type="protein sequence ID" value="HDA93410.1"/>
    <property type="molecule type" value="Transcribed_RNA"/>
</dbReference>
<name>A0A480N2L3_PIG</name>
<keyword evidence="2" id="KW-0732">Signal</keyword>
<dbReference type="Gene3D" id="2.60.40.10">
    <property type="entry name" value="Immunoglobulins"/>
    <property type="match status" value="1"/>
</dbReference>
<dbReference type="FunFam" id="2.60.40.10:FF:001038">
    <property type="entry name" value="Immunoglobulin superfamily DCC subclass member 4"/>
    <property type="match status" value="1"/>
</dbReference>
<dbReference type="PROSITE" id="PS50853">
    <property type="entry name" value="FN3"/>
    <property type="match status" value="1"/>
</dbReference>
<dbReference type="InterPro" id="IPR036116">
    <property type="entry name" value="FN3_sf"/>
</dbReference>
<dbReference type="Pfam" id="PF00041">
    <property type="entry name" value="fn3"/>
    <property type="match status" value="1"/>
</dbReference>
<proteinExistence type="predicted"/>
<dbReference type="InterPro" id="IPR013783">
    <property type="entry name" value="Ig-like_fold"/>
</dbReference>
<organism evidence="4">
    <name type="scientific">Sus scrofa</name>
    <name type="common">Pig</name>
    <dbReference type="NCBI Taxonomy" id="9823"/>
    <lineage>
        <taxon>Eukaryota</taxon>
        <taxon>Metazoa</taxon>
        <taxon>Chordata</taxon>
        <taxon>Craniata</taxon>
        <taxon>Vertebrata</taxon>
        <taxon>Euteleostomi</taxon>
        <taxon>Mammalia</taxon>
        <taxon>Eutheria</taxon>
        <taxon>Laurasiatheria</taxon>
        <taxon>Artiodactyla</taxon>
        <taxon>Suina</taxon>
        <taxon>Suidae</taxon>
        <taxon>Sus</taxon>
    </lineage>
</organism>
<dbReference type="CDD" id="cd00063">
    <property type="entry name" value="FN3"/>
    <property type="match status" value="1"/>
</dbReference>
<evidence type="ECO:0000259" key="3">
    <source>
        <dbReference type="PROSITE" id="PS50853"/>
    </source>
</evidence>
<dbReference type="PROSITE" id="PS51257">
    <property type="entry name" value="PROKAR_LIPOPROTEIN"/>
    <property type="match status" value="1"/>
</dbReference>
<dbReference type="SUPFAM" id="SSF49265">
    <property type="entry name" value="Fibronectin type III"/>
    <property type="match status" value="1"/>
</dbReference>
<dbReference type="InterPro" id="IPR003961">
    <property type="entry name" value="FN3_dom"/>
</dbReference>
<dbReference type="AlphaFoldDB" id="A0A480N2L3"/>
<accession>A0A480N2L3</accession>
<sequence>MLARLSLHAVFLLFVSSCLLPLSPLASSSSFLVLFSSLPAPLPPVPFAPAELKVRARMESLVVSWQPPPHPAQISGYKLYWREVGTEEDEANGESAPGGRGDQAWDVGPVRLKKKVKQYELTQLVPGRLYEVKLVAFNKHEDGYAAVWKGKTEKAPTPDMRSQQSITQKRAFSRA</sequence>
<evidence type="ECO:0000256" key="2">
    <source>
        <dbReference type="SAM" id="SignalP"/>
    </source>
</evidence>
<evidence type="ECO:0000256" key="1">
    <source>
        <dbReference type="SAM" id="MobiDB-lite"/>
    </source>
</evidence>